<dbReference type="Proteomes" id="UP000034616">
    <property type="component" value="Unassembled WGS sequence"/>
</dbReference>
<evidence type="ECO:0000313" key="2">
    <source>
        <dbReference type="Proteomes" id="UP000034616"/>
    </source>
</evidence>
<evidence type="ECO:0000313" key="1">
    <source>
        <dbReference type="EMBL" id="KKR86906.1"/>
    </source>
</evidence>
<sequence>MYSQIVESYGKKFDSYGIKKMAVDLATILDNPIFSHEGITDYWTGSELIEGRQKVFNAFCAICLKAVVPLPDVEEAYYRFYLPKPSDDKPDELIKQRFGQLEKKGRGKNKKNAKVEILRRFLSLFPSMILEEKNEQLKSKVILAVLNMELIGMGEQPLRQGYDDSCLPKMREHLNSFKKIQVVIIDDRLDEILNTMFQMIGWPNVTFVPIHYQEQKWKTQYGVDIEARAQALCERIISHQPDIILIDKDLSDSWETEAVRLTGPKLVPYLRNHFPTAYLLGNTGGTMDDFHNVDVLENCQKGRNLDPILHAIRRHNR</sequence>
<evidence type="ECO:0008006" key="3">
    <source>
        <dbReference type="Google" id="ProtNLM"/>
    </source>
</evidence>
<dbReference type="EMBL" id="LCAH01000007">
    <property type="protein sequence ID" value="KKR86906.1"/>
    <property type="molecule type" value="Genomic_DNA"/>
</dbReference>
<protein>
    <recommendedName>
        <fullName evidence="3">Response regulatory domain-containing protein</fullName>
    </recommendedName>
</protein>
<gene>
    <name evidence="1" type="ORF">UU35_C0007G0052</name>
</gene>
<dbReference type="AlphaFoldDB" id="A0A0G0UHB7"/>
<name>A0A0G0UHB7_9BACT</name>
<reference evidence="1 2" key="1">
    <citation type="journal article" date="2015" name="Nature">
        <title>rRNA introns, odd ribosomes, and small enigmatic genomes across a large radiation of phyla.</title>
        <authorList>
            <person name="Brown C.T."/>
            <person name="Hug L.A."/>
            <person name="Thomas B.C."/>
            <person name="Sharon I."/>
            <person name="Castelle C.J."/>
            <person name="Singh A."/>
            <person name="Wilkins M.J."/>
            <person name="Williams K.H."/>
            <person name="Banfield J.F."/>
        </authorList>
    </citation>
    <scope>NUCLEOTIDE SEQUENCE [LARGE SCALE GENOMIC DNA]</scope>
</reference>
<accession>A0A0G0UHB7</accession>
<proteinExistence type="predicted"/>
<comment type="caution">
    <text evidence="1">The sequence shown here is derived from an EMBL/GenBank/DDBJ whole genome shotgun (WGS) entry which is preliminary data.</text>
</comment>
<organism evidence="1 2">
    <name type="scientific">Candidatus Uhrbacteria bacterium GW2011_GWC2_41_11</name>
    <dbReference type="NCBI Taxonomy" id="1618985"/>
    <lineage>
        <taxon>Bacteria</taxon>
        <taxon>Candidatus Uhriibacteriota</taxon>
    </lineage>
</organism>